<dbReference type="EMBL" id="CP022387">
    <property type="protein sequence ID" value="ATA88717.1"/>
    <property type="molecule type" value="Genomic_DNA"/>
</dbReference>
<dbReference type="RefSeq" id="WP_095894990.1">
    <property type="nucleotide sequence ID" value="NZ_CP022387.1"/>
</dbReference>
<dbReference type="Proteomes" id="UP000217348">
    <property type="component" value="Chromosome"/>
</dbReference>
<dbReference type="KEGG" id="csto:CGC58_02580"/>
<accession>A0A250FXN4</accession>
<sequence length="759" mass="86025">MNTFGVRHLSPGASFHLLKFLEKHKPKCILIEGPSDATNLISHIAEKGVKPPIAMLGYTTELPIETVLYPFASYSPEYQAICWGAKRKLDVRFIDLPSEIMLKLRQERNQEEDNEKIANYYSFHNGLYDQLAKRYEETDYESYWERNFEHNLNEDIFRQGLGYQSEQIRELVIEKEYESVPYDFSYNLIRESYMKREIEKALTSYKPEEVVVIVGAYHLAGIHSDLPAMTDNELKKLPRATSQLTLMPYSYLRLSSRTGYGAGNKAPYYFELMWQAMQSNNLQNLSAVYLSKVAKELREKGDNASSASVIEAIRLANALTAMRGGTMPVLKDLHDAVTTCFGGGELSPVAEAINKVDIGTAIGSLPEGISQTPVQENMNQELKRLKLTQYKSAVAQELALDLRENLKVKTKEAAFIDLNRSIFLHRLRVLGILFAEEQRTSQDSATWAEKWILQWSPEVEIQIVEANLKGETIEIAAAFHLKELLNESDDISVVATIVRQACECHLTSLFENALSTLQRLLVDSNSFTQIANAAHELAVLVQYGDLRQFDLEPLKPILQQLFLRASLLLVDASSCDDKASTNVLQAINTMEFISQQQYDLVDVETWQKELSHLAWRDDLNARLSGVAFSILLEHNLASEEDCAKEVSRRLSPGIPADLGASWFEGLSGRNRYALLSRVSLWKELDLYVQQLDNDEFLRSVVFLRRAFADFEPNQKNSIAELLGDLWGTGSEATAEALQTELTEDETSKLDELNDFDFDF</sequence>
<gene>
    <name evidence="1" type="ORF">CGC58_02580</name>
</gene>
<dbReference type="Pfam" id="PF18934">
    <property type="entry name" value="DUF5682"/>
    <property type="match status" value="1"/>
</dbReference>
<protein>
    <submittedName>
        <fullName evidence="1">Uncharacterized protein</fullName>
    </submittedName>
</protein>
<proteinExistence type="predicted"/>
<evidence type="ECO:0000313" key="1">
    <source>
        <dbReference type="EMBL" id="ATA88717.1"/>
    </source>
</evidence>
<dbReference type="InterPro" id="IPR043737">
    <property type="entry name" value="DUF5682"/>
</dbReference>
<organism evidence="1 2">
    <name type="scientific">Capnocytophaga stomatis</name>
    <dbReference type="NCBI Taxonomy" id="1848904"/>
    <lineage>
        <taxon>Bacteria</taxon>
        <taxon>Pseudomonadati</taxon>
        <taxon>Bacteroidota</taxon>
        <taxon>Flavobacteriia</taxon>
        <taxon>Flavobacteriales</taxon>
        <taxon>Flavobacteriaceae</taxon>
        <taxon>Capnocytophaga</taxon>
    </lineage>
</organism>
<dbReference type="OrthoDB" id="9768066at2"/>
<dbReference type="AlphaFoldDB" id="A0A250FXN4"/>
<evidence type="ECO:0000313" key="2">
    <source>
        <dbReference type="Proteomes" id="UP000217348"/>
    </source>
</evidence>
<name>A0A250FXN4_9FLAO</name>
<reference evidence="2" key="1">
    <citation type="submission" date="2017-06" db="EMBL/GenBank/DDBJ databases">
        <title>Capnocytophaga spp. assemblies.</title>
        <authorList>
            <person name="Gulvik C.A."/>
        </authorList>
    </citation>
    <scope>NUCLEOTIDE SEQUENCE [LARGE SCALE GENOMIC DNA]</scope>
    <source>
        <strain evidence="2">H2177</strain>
    </source>
</reference>